<name>A0ABP1P2R8_XYLVO</name>
<dbReference type="EMBL" id="CAXAJV020001296">
    <property type="protein sequence ID" value="CAL7946851.1"/>
    <property type="molecule type" value="Genomic_DNA"/>
</dbReference>
<keyword evidence="1" id="KW-0175">Coiled coil</keyword>
<protein>
    <submittedName>
        <fullName evidence="2">Uncharacterized protein</fullName>
    </submittedName>
</protein>
<gene>
    <name evidence="2" type="ORF">XYLVIOL_LOCUS8012</name>
</gene>
<dbReference type="PANTHER" id="PTHR10773:SF19">
    <property type="match status" value="1"/>
</dbReference>
<dbReference type="PANTHER" id="PTHR10773">
    <property type="entry name" value="DNA-DIRECTED RNA POLYMERASES I, II, AND III SUBUNIT RPABC2"/>
    <property type="match status" value="1"/>
</dbReference>
<accession>A0ABP1P2R8</accession>
<reference evidence="2 3" key="1">
    <citation type="submission" date="2024-08" db="EMBL/GenBank/DDBJ databases">
        <authorList>
            <person name="Will J Nash"/>
            <person name="Angela Man"/>
            <person name="Seanna McTaggart"/>
            <person name="Kendall Baker"/>
            <person name="Tom Barker"/>
            <person name="Leah Catchpole"/>
            <person name="Alex Durrant"/>
            <person name="Karim Gharbi"/>
            <person name="Naomi Irish"/>
            <person name="Gemy Kaithakottil"/>
            <person name="Debby Ku"/>
            <person name="Aaliyah Providence"/>
            <person name="Felix Shaw"/>
            <person name="David Swarbreck"/>
            <person name="Chris Watkins"/>
            <person name="Ann M. McCartney"/>
            <person name="Giulio Formenti"/>
            <person name="Alice Mouton"/>
            <person name="Noel Vella"/>
            <person name="Bjorn M von Reumont"/>
            <person name="Adriana Vella"/>
            <person name="Wilfried Haerty"/>
        </authorList>
    </citation>
    <scope>NUCLEOTIDE SEQUENCE [LARGE SCALE GENOMIC DNA]</scope>
</reference>
<evidence type="ECO:0000313" key="3">
    <source>
        <dbReference type="Proteomes" id="UP001642520"/>
    </source>
</evidence>
<feature type="coiled-coil region" evidence="1">
    <location>
        <begin position="312"/>
        <end position="339"/>
    </location>
</feature>
<comment type="caution">
    <text evidence="2">The sequence shown here is derived from an EMBL/GenBank/DDBJ whole genome shotgun (WGS) entry which is preliminary data.</text>
</comment>
<dbReference type="Proteomes" id="UP001642520">
    <property type="component" value="Unassembled WGS sequence"/>
</dbReference>
<evidence type="ECO:0000313" key="2">
    <source>
        <dbReference type="EMBL" id="CAL7946851.1"/>
    </source>
</evidence>
<proteinExistence type="predicted"/>
<sequence>MNINRRIIKDSEDENNSAINNKLTTREKRRRIIEVESSSDEDIVIENLDSAEPNKEKYLQRINKIKRNSGQKYYTKRGKFIPAKQFESKNCNCSKKCIERINETQRIEIFDKFWNIGDFNKQNIFLYASVQRESVNRRWPRNNSGTKRAYVYKFYLVTSGGKILVCKKFFMNTFQISTGRIDRILKSHENIPKDMRGKMDGSCRRTSELLTNTVIDHIKSFPAFESHYTRSQNPERMFLNPELNIREMYDLYLEKCKENNLSSVNEWTYRKIFKRDFKLHFHLPRKDTCAKCDFLNMKIKTTTDDEEKTILVERHDVHLQNAELARKALQEDKILASENPDTYFAFSFDLQKALPYPKLSVSIAYYKRNMYVLNEGFHNFHDNKVNMYVWDETIASRGSQEVASCCLKHLENVSTQSHVIAYSDMCTGQNRNLQMALMWLKVTQSLENNIDIIDHKFLLSGHSYLPNDADFGIIEMALRKKNFLYTPQDYYDVIKQCRKHDKFILHEMKRENFVSIKNLQNAIKKQLIKKNTNGEQVNWLQICWLRFLKSAPYTIFYKTSMKDAEFKTINLLPTRPGRPLKFEKIALAPLYENARPITYEKYKGMKQLLPYIPPVHHAYFETLPHAEHK</sequence>
<evidence type="ECO:0000256" key="1">
    <source>
        <dbReference type="SAM" id="Coils"/>
    </source>
</evidence>
<organism evidence="2 3">
    <name type="scientific">Xylocopa violacea</name>
    <name type="common">Violet carpenter bee</name>
    <name type="synonym">Apis violacea</name>
    <dbReference type="NCBI Taxonomy" id="135666"/>
    <lineage>
        <taxon>Eukaryota</taxon>
        <taxon>Metazoa</taxon>
        <taxon>Ecdysozoa</taxon>
        <taxon>Arthropoda</taxon>
        <taxon>Hexapoda</taxon>
        <taxon>Insecta</taxon>
        <taxon>Pterygota</taxon>
        <taxon>Neoptera</taxon>
        <taxon>Endopterygota</taxon>
        <taxon>Hymenoptera</taxon>
        <taxon>Apocrita</taxon>
        <taxon>Aculeata</taxon>
        <taxon>Apoidea</taxon>
        <taxon>Anthophila</taxon>
        <taxon>Apidae</taxon>
        <taxon>Xylocopa</taxon>
        <taxon>Xylocopa</taxon>
    </lineage>
</organism>
<keyword evidence="3" id="KW-1185">Reference proteome</keyword>